<accession>A0A6B2M199</accession>
<evidence type="ECO:0000313" key="2">
    <source>
        <dbReference type="Proteomes" id="UP000478417"/>
    </source>
</evidence>
<sequence length="128" mass="14301">MNSLTEDQILVSIPTRNLLRFIARRTGQPDPVRHLLSLLQINPANPPDWHRILRQGLQGHLHINLGIPGIEIPEHPIEENPAALYAALVLRIQVIPVILSGEIDIACEEALISENALSKLRKIIRALD</sequence>
<comment type="caution">
    <text evidence="1">The sequence shown here is derived from an EMBL/GenBank/DDBJ whole genome shotgun (WGS) entry which is preliminary data.</text>
</comment>
<keyword evidence="2" id="KW-1185">Reference proteome</keyword>
<organism evidence="1 2">
    <name type="scientific">Oceanipulchritudo coccoides</name>
    <dbReference type="NCBI Taxonomy" id="2706888"/>
    <lineage>
        <taxon>Bacteria</taxon>
        <taxon>Pseudomonadati</taxon>
        <taxon>Verrucomicrobiota</taxon>
        <taxon>Opitutia</taxon>
        <taxon>Puniceicoccales</taxon>
        <taxon>Oceanipulchritudinaceae</taxon>
        <taxon>Oceanipulchritudo</taxon>
    </lineage>
</organism>
<dbReference type="RefSeq" id="WP_163965247.1">
    <property type="nucleotide sequence ID" value="NZ_JAAGNX010000002.1"/>
</dbReference>
<reference evidence="1 2" key="1">
    <citation type="submission" date="2020-02" db="EMBL/GenBank/DDBJ databases">
        <title>Albibacoteraceae fam. nov., the first described family within the subdivision 4 Verrucomicrobia.</title>
        <authorList>
            <person name="Xi F."/>
        </authorList>
    </citation>
    <scope>NUCLEOTIDE SEQUENCE [LARGE SCALE GENOMIC DNA]</scope>
    <source>
        <strain evidence="1 2">CK1056</strain>
    </source>
</reference>
<gene>
    <name evidence="1" type="ORF">G0Q06_09940</name>
</gene>
<dbReference type="AlphaFoldDB" id="A0A6B2M199"/>
<name>A0A6B2M199_9BACT</name>
<dbReference type="EMBL" id="JAAGNX010000002">
    <property type="protein sequence ID" value="NDV62771.1"/>
    <property type="molecule type" value="Genomic_DNA"/>
</dbReference>
<protein>
    <submittedName>
        <fullName evidence="1">Uncharacterized protein</fullName>
    </submittedName>
</protein>
<evidence type="ECO:0000313" key="1">
    <source>
        <dbReference type="EMBL" id="NDV62771.1"/>
    </source>
</evidence>
<dbReference type="Proteomes" id="UP000478417">
    <property type="component" value="Unassembled WGS sequence"/>
</dbReference>
<proteinExistence type="predicted"/>